<dbReference type="Proteomes" id="UP000464378">
    <property type="component" value="Chromosome"/>
</dbReference>
<dbReference type="NCBIfam" id="TIGR01764">
    <property type="entry name" value="excise"/>
    <property type="match status" value="1"/>
</dbReference>
<dbReference type="AlphaFoldDB" id="A0A6C2YRE9"/>
<organism evidence="2">
    <name type="scientific">Tuwongella immobilis</name>
    <dbReference type="NCBI Taxonomy" id="692036"/>
    <lineage>
        <taxon>Bacteria</taxon>
        <taxon>Pseudomonadati</taxon>
        <taxon>Planctomycetota</taxon>
        <taxon>Planctomycetia</taxon>
        <taxon>Gemmatales</taxon>
        <taxon>Gemmataceae</taxon>
        <taxon>Tuwongella</taxon>
    </lineage>
</organism>
<evidence type="ECO:0000259" key="1">
    <source>
        <dbReference type="Pfam" id="PF12728"/>
    </source>
</evidence>
<dbReference type="SUPFAM" id="SSF46955">
    <property type="entry name" value="Putative DNA-binding domain"/>
    <property type="match status" value="1"/>
</dbReference>
<dbReference type="Pfam" id="PF12728">
    <property type="entry name" value="HTH_17"/>
    <property type="match status" value="1"/>
</dbReference>
<evidence type="ECO:0000313" key="2">
    <source>
        <dbReference type="EMBL" id="VIP03937.1"/>
    </source>
</evidence>
<proteinExistence type="predicted"/>
<dbReference type="InterPro" id="IPR009061">
    <property type="entry name" value="DNA-bd_dom_put_sf"/>
</dbReference>
<dbReference type="RefSeq" id="WP_162659081.1">
    <property type="nucleotide sequence ID" value="NZ_LR593887.1"/>
</dbReference>
<dbReference type="InterPro" id="IPR010093">
    <property type="entry name" value="SinI_DNA-bd"/>
</dbReference>
<dbReference type="Gene3D" id="1.10.10.10">
    <property type="entry name" value="Winged helix-like DNA-binding domain superfamily/Winged helix DNA-binding domain"/>
    <property type="match status" value="1"/>
</dbReference>
<dbReference type="InterPro" id="IPR041657">
    <property type="entry name" value="HTH_17"/>
</dbReference>
<dbReference type="EMBL" id="LR586016">
    <property type="protein sequence ID" value="VIP03937.1"/>
    <property type="molecule type" value="Genomic_DNA"/>
</dbReference>
<evidence type="ECO:0000313" key="3">
    <source>
        <dbReference type="Proteomes" id="UP000464378"/>
    </source>
</evidence>
<keyword evidence="3" id="KW-1185">Reference proteome</keyword>
<dbReference type="InterPro" id="IPR036388">
    <property type="entry name" value="WH-like_DNA-bd_sf"/>
</dbReference>
<dbReference type="KEGG" id="tim:GMBLW1_52560"/>
<feature type="domain" description="Helix-turn-helix" evidence="1">
    <location>
        <begin position="18"/>
        <end position="65"/>
    </location>
</feature>
<sequence>MSMEILKAKEPELPVIALRVDQAAKSLGVSDKTIYRMIKAGLPHLRFGGCLLIPVDGARAWIAEQSKSEVATDE</sequence>
<gene>
    <name evidence="2" type="ORF">GMBLW1_52560</name>
</gene>
<dbReference type="GO" id="GO:0003677">
    <property type="term" value="F:DNA binding"/>
    <property type="evidence" value="ECO:0007669"/>
    <property type="project" value="InterPro"/>
</dbReference>
<dbReference type="InParanoid" id="A0A6C2YRE9"/>
<name>A0A6C2YRE9_9BACT</name>
<dbReference type="EMBL" id="LR593887">
    <property type="protein sequence ID" value="VTS05241.1"/>
    <property type="molecule type" value="Genomic_DNA"/>
</dbReference>
<accession>A0A6C2YRE9</accession>
<reference evidence="2" key="1">
    <citation type="submission" date="2019-04" db="EMBL/GenBank/DDBJ databases">
        <authorList>
            <consortium name="Science for Life Laboratories"/>
        </authorList>
    </citation>
    <scope>NUCLEOTIDE SEQUENCE</scope>
    <source>
        <strain evidence="2">MBLW1</strain>
    </source>
</reference>
<protein>
    <submittedName>
        <fullName evidence="2">Excisionase family dna binding domain-containing protein:: HTH_17</fullName>
    </submittedName>
</protein>